<proteinExistence type="inferred from homology"/>
<dbReference type="GO" id="GO:0008234">
    <property type="term" value="F:cysteine-type peptidase activity"/>
    <property type="evidence" value="ECO:0007669"/>
    <property type="project" value="UniProtKB-KW"/>
</dbReference>
<evidence type="ECO:0000256" key="1">
    <source>
        <dbReference type="ARBA" id="ARBA00009085"/>
    </source>
</evidence>
<evidence type="ECO:0000256" key="5">
    <source>
        <dbReference type="ARBA" id="ARBA00022807"/>
    </source>
</evidence>
<keyword evidence="4" id="KW-0378">Hydrolase</keyword>
<keyword evidence="2" id="KW-0645">Protease</keyword>
<evidence type="ECO:0000256" key="4">
    <source>
        <dbReference type="ARBA" id="ARBA00022801"/>
    </source>
</evidence>
<dbReference type="PANTHER" id="PTHR35358">
    <property type="entry name" value="OS06G0711100 PROTEIN"/>
    <property type="match status" value="1"/>
</dbReference>
<evidence type="ECO:0000256" key="2">
    <source>
        <dbReference type="ARBA" id="ARBA00022670"/>
    </source>
</evidence>
<name>A0A834Z0G4_TETSI</name>
<keyword evidence="6" id="KW-0812">Transmembrane</keyword>
<evidence type="ECO:0000313" key="8">
    <source>
        <dbReference type="EMBL" id="KAF8398030.1"/>
    </source>
</evidence>
<dbReference type="PANTHER" id="PTHR35358:SF7">
    <property type="entry name" value="EXPRESSED PROTEIN"/>
    <property type="match status" value="1"/>
</dbReference>
<dbReference type="Gene3D" id="3.10.20.90">
    <property type="entry name" value="Phosphatidylinositol 3-kinase Catalytic Subunit, Chain A, domain 1"/>
    <property type="match status" value="1"/>
</dbReference>
<evidence type="ECO:0000259" key="7">
    <source>
        <dbReference type="Pfam" id="PF12436"/>
    </source>
</evidence>
<keyword evidence="6" id="KW-0472">Membrane</keyword>
<dbReference type="InterPro" id="IPR007942">
    <property type="entry name" value="PLipase-like"/>
</dbReference>
<dbReference type="EMBL" id="JABCRI010000011">
    <property type="protein sequence ID" value="KAF8398030.1"/>
    <property type="molecule type" value="Genomic_DNA"/>
</dbReference>
<evidence type="ECO:0000313" key="9">
    <source>
        <dbReference type="Proteomes" id="UP000655225"/>
    </source>
</evidence>
<dbReference type="InterPro" id="IPR024729">
    <property type="entry name" value="USP7_ICP0-binding_dom"/>
</dbReference>
<dbReference type="Pfam" id="PF05278">
    <property type="entry name" value="PEARLI-4"/>
    <property type="match status" value="1"/>
</dbReference>
<reference evidence="8 9" key="1">
    <citation type="submission" date="2020-04" db="EMBL/GenBank/DDBJ databases">
        <title>Plant Genome Project.</title>
        <authorList>
            <person name="Zhang R.-G."/>
        </authorList>
    </citation>
    <scope>NUCLEOTIDE SEQUENCE [LARGE SCALE GENOMIC DNA]</scope>
    <source>
        <strain evidence="8">YNK0</strain>
        <tissue evidence="8">Leaf</tissue>
    </source>
</reference>
<accession>A0A834Z0G4</accession>
<keyword evidence="3" id="KW-0833">Ubl conjugation pathway</keyword>
<dbReference type="GO" id="GO:0005634">
    <property type="term" value="C:nucleus"/>
    <property type="evidence" value="ECO:0007669"/>
    <property type="project" value="UniProtKB-ARBA"/>
</dbReference>
<sequence>MLAAGGNGLYTLVEICWGGKLMEIDETKWSSTVGPSKIWPSIVGKVDSKGVGCVGYVGAISLLFIVLVWALAYPDKYCFSWDVAEKVVEVEQLREVSNNAHNAELNLFLEVEFDPDLLPIPPETTKENILLFFKLYDPEKEEFRYVGRLFVKGSGKPVEILPKLNEMACFAPNEEIELYEEIKFEPNVMCEPIDKKLTFRSSQLVDGDIICFQKSPSVVGYEQCRYPNVPLFLEYVHNRKVSPPAATSTTPSPTSLLTAVQLASQSSITRLVKSCKKRRYPLTQESLGWYTIPMGDRLKKMAKQHPVLRFEQSLRRLAEEFAEIVTVTESGSTPVVSPAEATSVKPPTDAITTEAEAKVTTEAALGEENQINNSVKPPTDAITTEAEAKVTTEAEAKVTIEAALGKENQINNSVKPPIDAITPIAVPPYSPSSMGLPGSSLAPVPSPVRMDIEELDSIVNKYPISAAHKSTWQDIVKKYGDIAHKSSLKNLKLKALCIETICDIISVLKGTVAQGLKMDCLNQFESDLEDVESTKIDVSWLKERLHMLKTILGQSIQFSVMRDSFKVKTERLAKLTASIAEDNSKLGNARKEKAKQEVLIKESLQSLEAKKDEFKKVQHDITSQHDEFVSLRTAAEKLLYYGTKGFTVDLL</sequence>
<dbReference type="Pfam" id="PF12436">
    <property type="entry name" value="USP7_ICP0_bdg"/>
    <property type="match status" value="1"/>
</dbReference>
<keyword evidence="6" id="KW-1133">Transmembrane helix</keyword>
<feature type="domain" description="Ubiquitin carboxyl-terminal hydrolase 7 ICP0-binding" evidence="7">
    <location>
        <begin position="89"/>
        <end position="240"/>
    </location>
</feature>
<dbReference type="AlphaFoldDB" id="A0A834Z0G4"/>
<organism evidence="8 9">
    <name type="scientific">Tetracentron sinense</name>
    <name type="common">Spur-leaf</name>
    <dbReference type="NCBI Taxonomy" id="13715"/>
    <lineage>
        <taxon>Eukaryota</taxon>
        <taxon>Viridiplantae</taxon>
        <taxon>Streptophyta</taxon>
        <taxon>Embryophyta</taxon>
        <taxon>Tracheophyta</taxon>
        <taxon>Spermatophyta</taxon>
        <taxon>Magnoliopsida</taxon>
        <taxon>Trochodendrales</taxon>
        <taxon>Trochodendraceae</taxon>
        <taxon>Tetracentron</taxon>
    </lineage>
</organism>
<dbReference type="FunFam" id="3.10.20.90:FF:000050">
    <property type="entry name" value="Ubiquitin carboxyl-terminal hydrolase 13"/>
    <property type="match status" value="1"/>
</dbReference>
<evidence type="ECO:0000256" key="3">
    <source>
        <dbReference type="ARBA" id="ARBA00022786"/>
    </source>
</evidence>
<comment type="similarity">
    <text evidence="1">Belongs to the peptidase C19 family.</text>
</comment>
<protein>
    <recommendedName>
        <fullName evidence="7">Ubiquitin carboxyl-terminal hydrolase 7 ICP0-binding domain-containing protein</fullName>
    </recommendedName>
</protein>
<dbReference type="OrthoDB" id="1506770at2759"/>
<gene>
    <name evidence="8" type="ORF">HHK36_016956</name>
</gene>
<dbReference type="Proteomes" id="UP000655225">
    <property type="component" value="Unassembled WGS sequence"/>
</dbReference>
<keyword evidence="5" id="KW-0788">Thiol protease</keyword>
<dbReference type="GO" id="GO:0006508">
    <property type="term" value="P:proteolysis"/>
    <property type="evidence" value="ECO:0007669"/>
    <property type="project" value="UniProtKB-KW"/>
</dbReference>
<keyword evidence="9" id="KW-1185">Reference proteome</keyword>
<feature type="transmembrane region" description="Helical" evidence="6">
    <location>
        <begin position="53"/>
        <end position="72"/>
    </location>
</feature>
<comment type="caution">
    <text evidence="8">The sequence shown here is derived from an EMBL/GenBank/DDBJ whole genome shotgun (WGS) entry which is preliminary data.</text>
</comment>
<dbReference type="GO" id="GO:0101005">
    <property type="term" value="F:deubiquitinase activity"/>
    <property type="evidence" value="ECO:0007669"/>
    <property type="project" value="UniProtKB-ARBA"/>
</dbReference>
<evidence type="ECO:0000256" key="6">
    <source>
        <dbReference type="SAM" id="Phobius"/>
    </source>
</evidence>